<evidence type="ECO:0000313" key="9">
    <source>
        <dbReference type="Proteomes" id="UP000186309"/>
    </source>
</evidence>
<feature type="domain" description="ABC transporter" evidence="7">
    <location>
        <begin position="321"/>
        <end position="535"/>
    </location>
</feature>
<dbReference type="FunFam" id="3.40.50.300:FF:000309">
    <property type="entry name" value="ABC transporter ATP-binding protein"/>
    <property type="match status" value="1"/>
</dbReference>
<keyword evidence="1" id="KW-0677">Repeat</keyword>
<evidence type="ECO:0000256" key="1">
    <source>
        <dbReference type="ARBA" id="ARBA00022737"/>
    </source>
</evidence>
<feature type="region of interest" description="Disordered" evidence="6">
    <location>
        <begin position="542"/>
        <end position="567"/>
    </location>
</feature>
<dbReference type="GO" id="GO:0016887">
    <property type="term" value="F:ATP hydrolysis activity"/>
    <property type="evidence" value="ECO:0007669"/>
    <property type="project" value="InterPro"/>
</dbReference>
<dbReference type="Pfam" id="PF12848">
    <property type="entry name" value="ABC_tran_Xtn"/>
    <property type="match status" value="1"/>
</dbReference>
<evidence type="ECO:0000256" key="4">
    <source>
        <dbReference type="ARBA" id="ARBA00049360"/>
    </source>
</evidence>
<name>A0A1U7CPB3_9BACT</name>
<evidence type="ECO:0000256" key="3">
    <source>
        <dbReference type="ARBA" id="ARBA00022840"/>
    </source>
</evidence>
<keyword evidence="2" id="KW-0547">Nucleotide-binding</keyword>
<dbReference type="InterPro" id="IPR017871">
    <property type="entry name" value="ABC_transporter-like_CS"/>
</dbReference>
<dbReference type="Proteomes" id="UP000186309">
    <property type="component" value="Chromosome"/>
</dbReference>
<dbReference type="OrthoDB" id="9760950at2"/>
<dbReference type="EMBL" id="CP019082">
    <property type="protein sequence ID" value="APW60746.1"/>
    <property type="molecule type" value="Genomic_DNA"/>
</dbReference>
<dbReference type="InterPro" id="IPR027417">
    <property type="entry name" value="P-loop_NTPase"/>
</dbReference>
<dbReference type="InterPro" id="IPR032781">
    <property type="entry name" value="ABC_tran_Xtn"/>
</dbReference>
<dbReference type="GO" id="GO:0005524">
    <property type="term" value="F:ATP binding"/>
    <property type="evidence" value="ECO:0007669"/>
    <property type="project" value="UniProtKB-KW"/>
</dbReference>
<dbReference type="Pfam" id="PF00005">
    <property type="entry name" value="ABC_tran"/>
    <property type="match status" value="2"/>
</dbReference>
<comment type="similarity">
    <text evidence="5">Belongs to the ABC transporter superfamily. ABCF family. Uup subfamily.</text>
</comment>
<gene>
    <name evidence="8" type="primary">yheS</name>
    <name evidence="8" type="ORF">BSF38_02234</name>
</gene>
<dbReference type="InterPro" id="IPR003593">
    <property type="entry name" value="AAA+_ATPase"/>
</dbReference>
<dbReference type="Gene3D" id="3.40.50.300">
    <property type="entry name" value="P-loop containing nucleotide triphosphate hydrolases"/>
    <property type="match status" value="2"/>
</dbReference>
<sequence length="567" mass="62486">MIRLVNAHKKFGNQTIYDGIDASIIRGERIGLLGKNGAGKSTLFKVLMGQESLDSGELLRDRKCSIGYLSQEIHPLREGTVFENMLNHLGPWTEADLRLKEVMKGLEAGDPQALDGYDDAMEAFVAAGGYEMEARAKAILLGLGFSVAQLDAPVATLSGGWAMRLALGGLLAFDHDILLLDEPTNHLDLLSVKWFEEFLRSYPGAILITCHDRDFLDRVITKTFDLELGKLNSYTGNYSAYLPQKEHRLAVQQASFDTQQKKIRQMQDFVDRNRANAATAGRAQSRLKAMDKIERIDAPRADNSSVRIRLPEPRRSGQVVAKFADVTFSYGAKVVYRDLALEIERGDKVVLVGPNGAGKTTLMKLLAGVHTATRGEAAFGSNVFATYFAQHRVEALDMKATVIDNLREVHPGASEGALRQMLGAFLFSGDSVDKSVGSLSGGEKTRLCLARILTVAHNFIMMDEPTNHLDIASRDLLEEALNEYSGSLCFISHDEHFIRAVANKVIEVESGKLTVYPCNYENYLYARLKRQEADSPFAVLTRRVKPKAEDSPNGAKPSAGRRTSSVS</sequence>
<dbReference type="AlphaFoldDB" id="A0A1U7CPB3"/>
<comment type="catalytic activity">
    <reaction evidence="4">
        <text>ATP + H2O = ADP + phosphate + H(+)</text>
        <dbReference type="Rhea" id="RHEA:13065"/>
        <dbReference type="ChEBI" id="CHEBI:15377"/>
        <dbReference type="ChEBI" id="CHEBI:15378"/>
        <dbReference type="ChEBI" id="CHEBI:30616"/>
        <dbReference type="ChEBI" id="CHEBI:43474"/>
        <dbReference type="ChEBI" id="CHEBI:456216"/>
    </reaction>
</comment>
<reference evidence="9" key="1">
    <citation type="submission" date="2016-12" db="EMBL/GenBank/DDBJ databases">
        <title>Comparative genomics of four Isosphaeraceae planctomycetes: a common pool of plasmids and glycoside hydrolase genes.</title>
        <authorList>
            <person name="Ivanova A."/>
        </authorList>
    </citation>
    <scope>NUCLEOTIDE SEQUENCE [LARGE SCALE GENOMIC DNA]</scope>
    <source>
        <strain evidence="9">PX4</strain>
    </source>
</reference>
<dbReference type="PANTHER" id="PTHR42855:SF2">
    <property type="entry name" value="DRUG RESISTANCE ABC TRANSPORTER,ATP-BINDING PROTEIN"/>
    <property type="match status" value="1"/>
</dbReference>
<dbReference type="KEGG" id="pbor:BSF38_02234"/>
<dbReference type="STRING" id="1387353.BSF38_02234"/>
<dbReference type="CDD" id="cd03221">
    <property type="entry name" value="ABCF_EF-3"/>
    <property type="match status" value="2"/>
</dbReference>
<keyword evidence="9" id="KW-1185">Reference proteome</keyword>
<evidence type="ECO:0000256" key="5">
    <source>
        <dbReference type="ARBA" id="ARBA00061478"/>
    </source>
</evidence>
<organism evidence="8 9">
    <name type="scientific">Paludisphaera borealis</name>
    <dbReference type="NCBI Taxonomy" id="1387353"/>
    <lineage>
        <taxon>Bacteria</taxon>
        <taxon>Pseudomonadati</taxon>
        <taxon>Planctomycetota</taxon>
        <taxon>Planctomycetia</taxon>
        <taxon>Isosphaerales</taxon>
        <taxon>Isosphaeraceae</taxon>
        <taxon>Paludisphaera</taxon>
    </lineage>
</organism>
<dbReference type="PROSITE" id="PS50893">
    <property type="entry name" value="ABC_TRANSPORTER_2"/>
    <property type="match status" value="2"/>
</dbReference>
<dbReference type="InterPro" id="IPR003439">
    <property type="entry name" value="ABC_transporter-like_ATP-bd"/>
</dbReference>
<dbReference type="SUPFAM" id="SSF52540">
    <property type="entry name" value="P-loop containing nucleoside triphosphate hydrolases"/>
    <property type="match status" value="2"/>
</dbReference>
<keyword evidence="3 8" id="KW-0067">ATP-binding</keyword>
<dbReference type="PANTHER" id="PTHR42855">
    <property type="entry name" value="ABC TRANSPORTER ATP-BINDING SUBUNIT"/>
    <property type="match status" value="1"/>
</dbReference>
<evidence type="ECO:0000259" key="7">
    <source>
        <dbReference type="PROSITE" id="PS50893"/>
    </source>
</evidence>
<dbReference type="FunFam" id="3.40.50.300:FF:000011">
    <property type="entry name" value="Putative ABC transporter ATP-binding component"/>
    <property type="match status" value="1"/>
</dbReference>
<dbReference type="InterPro" id="IPR051309">
    <property type="entry name" value="ABCF_ATPase"/>
</dbReference>
<accession>A0A1U7CPB3</accession>
<dbReference type="SMART" id="SM00382">
    <property type="entry name" value="AAA"/>
    <property type="match status" value="2"/>
</dbReference>
<dbReference type="GO" id="GO:0003676">
    <property type="term" value="F:nucleic acid binding"/>
    <property type="evidence" value="ECO:0007669"/>
    <property type="project" value="UniProtKB-ARBA"/>
</dbReference>
<dbReference type="PROSITE" id="PS00211">
    <property type="entry name" value="ABC_TRANSPORTER_1"/>
    <property type="match status" value="2"/>
</dbReference>
<dbReference type="RefSeq" id="WP_083712871.1">
    <property type="nucleotide sequence ID" value="NZ_CP019082.1"/>
</dbReference>
<evidence type="ECO:0000256" key="2">
    <source>
        <dbReference type="ARBA" id="ARBA00022741"/>
    </source>
</evidence>
<evidence type="ECO:0000256" key="6">
    <source>
        <dbReference type="SAM" id="MobiDB-lite"/>
    </source>
</evidence>
<proteinExistence type="inferred from homology"/>
<protein>
    <submittedName>
        <fullName evidence="8">Putative ABC transporter ATP-binding protein YheS</fullName>
    </submittedName>
</protein>
<evidence type="ECO:0000313" key="8">
    <source>
        <dbReference type="EMBL" id="APW60746.1"/>
    </source>
</evidence>
<feature type="domain" description="ABC transporter" evidence="7">
    <location>
        <begin position="2"/>
        <end position="253"/>
    </location>
</feature>